<evidence type="ECO:0000313" key="2">
    <source>
        <dbReference type="Proteomes" id="UP001519460"/>
    </source>
</evidence>
<name>A0ABD0LV47_9CAEN</name>
<accession>A0ABD0LV47</accession>
<proteinExistence type="predicted"/>
<organism evidence="1 2">
    <name type="scientific">Batillaria attramentaria</name>
    <dbReference type="NCBI Taxonomy" id="370345"/>
    <lineage>
        <taxon>Eukaryota</taxon>
        <taxon>Metazoa</taxon>
        <taxon>Spiralia</taxon>
        <taxon>Lophotrochozoa</taxon>
        <taxon>Mollusca</taxon>
        <taxon>Gastropoda</taxon>
        <taxon>Caenogastropoda</taxon>
        <taxon>Sorbeoconcha</taxon>
        <taxon>Cerithioidea</taxon>
        <taxon>Batillariidae</taxon>
        <taxon>Batillaria</taxon>
    </lineage>
</organism>
<gene>
    <name evidence="1" type="ORF">BaRGS_00005048</name>
</gene>
<dbReference type="EMBL" id="JACVVK020000019">
    <property type="protein sequence ID" value="KAK7503509.1"/>
    <property type="molecule type" value="Genomic_DNA"/>
</dbReference>
<comment type="caution">
    <text evidence="1">The sequence shown here is derived from an EMBL/GenBank/DDBJ whole genome shotgun (WGS) entry which is preliminary data.</text>
</comment>
<evidence type="ECO:0000313" key="1">
    <source>
        <dbReference type="EMBL" id="KAK7503509.1"/>
    </source>
</evidence>
<dbReference type="Proteomes" id="UP001519460">
    <property type="component" value="Unassembled WGS sequence"/>
</dbReference>
<protein>
    <submittedName>
        <fullName evidence="1">Uncharacterized protein</fullName>
    </submittedName>
</protein>
<dbReference type="AlphaFoldDB" id="A0ABD0LV47"/>
<sequence length="122" mass="13560">MPVLSGNGNPNSVCKNNHFHICIGNKNVPVTSFWVLPAYTTKVPESKSLSLGIKFCLSERDKQYGTASRHHGYPPMVVCHLMYTAALLHAITDTHPWSSVIQFDAHYSTASRHHGYPPMVVI</sequence>
<reference evidence="1 2" key="1">
    <citation type="journal article" date="2023" name="Sci. Data">
        <title>Genome assembly of the Korean intertidal mud-creeper Batillaria attramentaria.</title>
        <authorList>
            <person name="Patra A.K."/>
            <person name="Ho P.T."/>
            <person name="Jun S."/>
            <person name="Lee S.J."/>
            <person name="Kim Y."/>
            <person name="Won Y.J."/>
        </authorList>
    </citation>
    <scope>NUCLEOTIDE SEQUENCE [LARGE SCALE GENOMIC DNA]</scope>
    <source>
        <strain evidence="1">Wonlab-2016</strain>
    </source>
</reference>
<keyword evidence="2" id="KW-1185">Reference proteome</keyword>